<sequence>MNLENAPLDEQVFVALQAYEELKRAALALKQQNDIHGGERNVRLSFTEIVHCVRQPYAQSSQKILKRVNQSLDARRKYRFALQQLSIMQSPQQRAASSIEQLLVRTNEDFTLTLSLQDDDYALIELSLSDSEIKSIAVPGYDSAAAISRAYLHCTANKKSGAEIDDLSIEVLGLERRKMSKSTESMTSESISFAAVIPQNSPQFMALSSVDSHIFVTL</sequence>
<evidence type="ECO:0000313" key="1">
    <source>
        <dbReference type="EMBL" id="MFC4699627.1"/>
    </source>
</evidence>
<gene>
    <name evidence="1" type="ORF">ACFO4O_05590</name>
</gene>
<organism evidence="1 2">
    <name type="scientific">Glaciecola siphonariae</name>
    <dbReference type="NCBI Taxonomy" id="521012"/>
    <lineage>
        <taxon>Bacteria</taxon>
        <taxon>Pseudomonadati</taxon>
        <taxon>Pseudomonadota</taxon>
        <taxon>Gammaproteobacteria</taxon>
        <taxon>Alteromonadales</taxon>
        <taxon>Alteromonadaceae</taxon>
        <taxon>Glaciecola</taxon>
    </lineage>
</organism>
<name>A0ABV9LSZ2_9ALTE</name>
<dbReference type="Proteomes" id="UP001595897">
    <property type="component" value="Unassembled WGS sequence"/>
</dbReference>
<dbReference type="EMBL" id="JBHSGU010000002">
    <property type="protein sequence ID" value="MFC4699627.1"/>
    <property type="molecule type" value="Genomic_DNA"/>
</dbReference>
<keyword evidence="2" id="KW-1185">Reference proteome</keyword>
<reference evidence="2" key="1">
    <citation type="journal article" date="2019" name="Int. J. Syst. Evol. Microbiol.">
        <title>The Global Catalogue of Microorganisms (GCM) 10K type strain sequencing project: providing services to taxonomists for standard genome sequencing and annotation.</title>
        <authorList>
            <consortium name="The Broad Institute Genomics Platform"/>
            <consortium name="The Broad Institute Genome Sequencing Center for Infectious Disease"/>
            <person name="Wu L."/>
            <person name="Ma J."/>
        </authorList>
    </citation>
    <scope>NUCLEOTIDE SEQUENCE [LARGE SCALE GENOMIC DNA]</scope>
    <source>
        <strain evidence="2">KACC 12507</strain>
    </source>
</reference>
<proteinExistence type="predicted"/>
<protein>
    <submittedName>
        <fullName evidence="1">Uncharacterized protein</fullName>
    </submittedName>
</protein>
<accession>A0ABV9LSZ2</accession>
<comment type="caution">
    <text evidence="1">The sequence shown here is derived from an EMBL/GenBank/DDBJ whole genome shotgun (WGS) entry which is preliminary data.</text>
</comment>
<dbReference type="RefSeq" id="WP_382406366.1">
    <property type="nucleotide sequence ID" value="NZ_JBHSGU010000002.1"/>
</dbReference>
<evidence type="ECO:0000313" key="2">
    <source>
        <dbReference type="Proteomes" id="UP001595897"/>
    </source>
</evidence>